<name>A0A4Z2F930_9TELE</name>
<comment type="caution">
    <text evidence="2">The sequence shown here is derived from an EMBL/GenBank/DDBJ whole genome shotgun (WGS) entry which is preliminary data.</text>
</comment>
<dbReference type="AlphaFoldDB" id="A0A4Z2F930"/>
<evidence type="ECO:0000256" key="1">
    <source>
        <dbReference type="SAM" id="MobiDB-lite"/>
    </source>
</evidence>
<evidence type="ECO:0000313" key="3">
    <source>
        <dbReference type="Proteomes" id="UP000314294"/>
    </source>
</evidence>
<feature type="compositionally biased region" description="Basic and acidic residues" evidence="1">
    <location>
        <begin position="13"/>
        <end position="24"/>
    </location>
</feature>
<dbReference type="Proteomes" id="UP000314294">
    <property type="component" value="Unassembled WGS sequence"/>
</dbReference>
<feature type="region of interest" description="Disordered" evidence="1">
    <location>
        <begin position="138"/>
        <end position="175"/>
    </location>
</feature>
<dbReference type="EMBL" id="SRLO01001496">
    <property type="protein sequence ID" value="TNN37373.1"/>
    <property type="molecule type" value="Genomic_DNA"/>
</dbReference>
<evidence type="ECO:0000313" key="2">
    <source>
        <dbReference type="EMBL" id="TNN37373.1"/>
    </source>
</evidence>
<gene>
    <name evidence="2" type="ORF">EYF80_052467</name>
</gene>
<organism evidence="2 3">
    <name type="scientific">Liparis tanakae</name>
    <name type="common">Tanaka's snailfish</name>
    <dbReference type="NCBI Taxonomy" id="230148"/>
    <lineage>
        <taxon>Eukaryota</taxon>
        <taxon>Metazoa</taxon>
        <taxon>Chordata</taxon>
        <taxon>Craniata</taxon>
        <taxon>Vertebrata</taxon>
        <taxon>Euteleostomi</taxon>
        <taxon>Actinopterygii</taxon>
        <taxon>Neopterygii</taxon>
        <taxon>Teleostei</taxon>
        <taxon>Neoteleostei</taxon>
        <taxon>Acanthomorphata</taxon>
        <taxon>Eupercaria</taxon>
        <taxon>Perciformes</taxon>
        <taxon>Cottioidei</taxon>
        <taxon>Cottales</taxon>
        <taxon>Liparidae</taxon>
        <taxon>Liparis</taxon>
    </lineage>
</organism>
<protein>
    <submittedName>
        <fullName evidence="2">Uncharacterized protein</fullName>
    </submittedName>
</protein>
<sequence>MIPDTLKDFSFSGREEKERRESSQRQKGKRRGGGLREQLLGNNYNGSQHFTPGNAFLTSSWSDCSHCVCWAQRIVVSGPEGPIRVLLSGGGLREDCAVLKPGHGDFFGVEALHVTVKIAIRGLLALYIVGRLNDLPVSGPGEHDRRRPTVHSYTPCSSRAARRTVREKTPLTKSPPAQLKPSFICVSASPKEATSEPLLIQRTLRRERLADGGSVTLQGRVAFVFGLAWISLGDALRVENKGVMFRARAHDAVAHVQMSVNPGQTRVKRTELQSCRAAELQSCRAGELESCRAHLHKQLMQLPEL</sequence>
<proteinExistence type="predicted"/>
<accession>A0A4Z2F930</accession>
<feature type="region of interest" description="Disordered" evidence="1">
    <location>
        <begin position="1"/>
        <end position="38"/>
    </location>
</feature>
<keyword evidence="3" id="KW-1185">Reference proteome</keyword>
<reference evidence="2 3" key="1">
    <citation type="submission" date="2019-03" db="EMBL/GenBank/DDBJ databases">
        <title>First draft genome of Liparis tanakae, snailfish: a comprehensive survey of snailfish specific genes.</title>
        <authorList>
            <person name="Kim W."/>
            <person name="Song I."/>
            <person name="Jeong J.-H."/>
            <person name="Kim D."/>
            <person name="Kim S."/>
            <person name="Ryu S."/>
            <person name="Song J.Y."/>
            <person name="Lee S.K."/>
        </authorList>
    </citation>
    <scope>NUCLEOTIDE SEQUENCE [LARGE SCALE GENOMIC DNA]</scope>
    <source>
        <tissue evidence="2">Muscle</tissue>
    </source>
</reference>